<dbReference type="GeneID" id="93717321"/>
<dbReference type="KEGG" id="rai:RA0C_0437"/>
<dbReference type="HOGENOM" id="CLU_104584_1_0_10"/>
<dbReference type="Proteomes" id="UP000010093">
    <property type="component" value="Chromosome"/>
</dbReference>
<gene>
    <name evidence="1" type="ORF">RA0C_0437</name>
</gene>
<dbReference type="Pfam" id="PF20329">
    <property type="entry name" value="DUF6624"/>
    <property type="match status" value="1"/>
</dbReference>
<proteinExistence type="predicted"/>
<name>E4T8Y9_RIEAD</name>
<sequence>MKSFSIILTLLLLTSCSVTQKQKENLKNELSLILKSDQELRELFTPDLKPERKSEILKSYNISEDKFQKLGWNLTTKNDSVNLIKIEKIIKKYGYPGKKLVGEKLNTAAWYVIQHSKLPVIEKYYPLMIKASESGDLGKQHIAMMKDRMLMYQGKEQIYGTQGAGRLFINPETKKEEWVNFIWPIKNPEKVNELRKSMNIKTSIEDYAKSMGIDYSKKYTLDEIEKLTKK</sequence>
<reference evidence="1 2" key="1">
    <citation type="journal article" date="2012" name="J. Bacteriol.">
        <title>Complete genome sequence of Riemerella anatipestifer reference strain.</title>
        <authorList>
            <person name="Wang X."/>
            <person name="Zhu D."/>
            <person name="Wang M."/>
            <person name="Cheng A."/>
            <person name="Jia R."/>
            <person name="Zhou Y."/>
            <person name="Chen Z."/>
            <person name="Luo Q."/>
            <person name="Liu F."/>
            <person name="Wang Y."/>
            <person name="Chen X.Y."/>
        </authorList>
    </citation>
    <scope>NUCLEOTIDE SEQUENCE [LARGE SCALE GENOMIC DNA]</scope>
    <source>
        <strain evidence="2">DSM 15868</strain>
    </source>
</reference>
<organism evidence="1 2">
    <name type="scientific">Riemerella anatipestifer (strain ATCC 11845 / DSM 15868 / JCM 9532 / NCTC 11014)</name>
    <dbReference type="NCBI Taxonomy" id="693978"/>
    <lineage>
        <taxon>Bacteria</taxon>
        <taxon>Pseudomonadati</taxon>
        <taxon>Bacteroidota</taxon>
        <taxon>Flavobacteriia</taxon>
        <taxon>Flavobacteriales</taxon>
        <taxon>Weeksellaceae</taxon>
        <taxon>Riemerella</taxon>
    </lineage>
</organism>
<accession>E4T8Y9</accession>
<evidence type="ECO:0000313" key="1">
    <source>
        <dbReference type="EMBL" id="AFD55417.1"/>
    </source>
</evidence>
<dbReference type="AlphaFoldDB" id="E4T8Y9"/>
<protein>
    <recommendedName>
        <fullName evidence="3">Lipoprotein</fullName>
    </recommendedName>
</protein>
<dbReference type="RefSeq" id="WP_004919007.1">
    <property type="nucleotide sequence ID" value="NC_014738.1"/>
</dbReference>
<evidence type="ECO:0008006" key="3">
    <source>
        <dbReference type="Google" id="ProtNLM"/>
    </source>
</evidence>
<dbReference type="EMBL" id="CP003388">
    <property type="protein sequence ID" value="AFD55417.1"/>
    <property type="molecule type" value="Genomic_DNA"/>
</dbReference>
<dbReference type="PROSITE" id="PS51257">
    <property type="entry name" value="PROKAR_LIPOPROTEIN"/>
    <property type="match status" value="1"/>
</dbReference>
<dbReference type="InterPro" id="IPR046732">
    <property type="entry name" value="DUF6624"/>
</dbReference>
<dbReference type="PATRIC" id="fig|693978.17.peg.452"/>
<evidence type="ECO:0000313" key="2">
    <source>
        <dbReference type="Proteomes" id="UP000010093"/>
    </source>
</evidence>
<dbReference type="KEGG" id="ran:Riean_0230"/>